<feature type="binding site" evidence="4">
    <location>
        <position position="279"/>
    </location>
    <ligand>
        <name>allantoate</name>
        <dbReference type="ChEBI" id="CHEBI:17536"/>
    </ligand>
</feature>
<sequence>MSGGNKPQSPVVTTGQAPAGSGPNEERGRGVTRLLYTGAWREAQHYLAERMREFGLTARFDRVGNLYGRLQGTDPASKVILTGSHIDTVRSGGHYDGAYGIAAGIAALVSLKERFGPPRRTLEVVSLCEEEGSRFPLSYWGSGNATGVYDLRSAATYADPDGVTMQAAMEASGFGADAQPDPLRDDLEAFVEAHIEQGVILERTGERIGIVSAIVGQRRYTLTLEGEANHAGTTPMTMRQDALAGTAEMMLAAETEALRHGEPLVATIGRLNVKPNTPNVVPGAVSFTLDVRHSDEAELSAFCELLLGQFEAIAAKRSLKLTCDLWMNAKPAPMDEELSGRLQSICAAKGMAHRTMVSGAGHDAQLFSAVCPTAMLFVPSRRGISHSPDEYSSPEALADGLGVLTELLYQLAYEER</sequence>
<dbReference type="EMBL" id="CP011058">
    <property type="protein sequence ID" value="AJY77755.1"/>
    <property type="molecule type" value="Genomic_DNA"/>
</dbReference>
<dbReference type="STRING" id="1126833.VN24_14780"/>
<evidence type="ECO:0000256" key="5">
    <source>
        <dbReference type="SAM" id="MobiDB-lite"/>
    </source>
</evidence>
<evidence type="ECO:0000256" key="2">
    <source>
        <dbReference type="ARBA" id="ARBA00022801"/>
    </source>
</evidence>
<gene>
    <name evidence="6" type="ORF">VN24_14780</name>
</gene>
<keyword evidence="3" id="KW-0479">Metal-binding</keyword>
<accession>A0A0D5NRI4</accession>
<evidence type="ECO:0000256" key="3">
    <source>
        <dbReference type="PIRSR" id="PIRSR001235-1"/>
    </source>
</evidence>
<feature type="binding site" evidence="4">
    <location>
        <position position="292"/>
    </location>
    <ligand>
        <name>allantoate</name>
        <dbReference type="ChEBI" id="CHEBI:17536"/>
    </ligand>
</feature>
<dbReference type="SUPFAM" id="SSF53187">
    <property type="entry name" value="Zn-dependent exopeptidases"/>
    <property type="match status" value="1"/>
</dbReference>
<feature type="region of interest" description="Disordered" evidence="5">
    <location>
        <begin position="1"/>
        <end position="30"/>
    </location>
</feature>
<dbReference type="AlphaFoldDB" id="A0A0D5NRI4"/>
<dbReference type="InterPro" id="IPR010158">
    <property type="entry name" value="Amidase_Cbmase"/>
</dbReference>
<dbReference type="Proteomes" id="UP000032633">
    <property type="component" value="Chromosome"/>
</dbReference>
<dbReference type="GO" id="GO:0016813">
    <property type="term" value="F:hydrolase activity, acting on carbon-nitrogen (but not peptide) bonds, in linear amidines"/>
    <property type="evidence" value="ECO:0007669"/>
    <property type="project" value="InterPro"/>
</dbReference>
<feature type="binding site" evidence="3">
    <location>
        <position position="96"/>
    </location>
    <ligand>
        <name>Zn(2+)</name>
        <dbReference type="ChEBI" id="CHEBI:29105"/>
        <label>1</label>
    </ligand>
</feature>
<dbReference type="KEGG" id="pbj:VN24_14780"/>
<evidence type="ECO:0000313" key="6">
    <source>
        <dbReference type="EMBL" id="AJY77755.1"/>
    </source>
</evidence>
<dbReference type="Pfam" id="PF01546">
    <property type="entry name" value="Peptidase_M20"/>
    <property type="match status" value="1"/>
</dbReference>
<feature type="binding site" evidence="3">
    <location>
        <position position="194"/>
    </location>
    <ligand>
        <name>Zn(2+)</name>
        <dbReference type="ChEBI" id="CHEBI:29105"/>
        <label>1</label>
    </ligand>
</feature>
<dbReference type="PATRIC" id="fig|1126833.4.peg.3236"/>
<reference evidence="6 7" key="1">
    <citation type="journal article" date="2015" name="J. Biotechnol.">
        <title>Complete genome sequence of Paenibacillus beijingensis 7188(T) (=DSM 24997(T)), a novel rhizobacterium from jujube garden soil.</title>
        <authorList>
            <person name="Kwak Y."/>
            <person name="Shin J.H."/>
        </authorList>
    </citation>
    <scope>NUCLEOTIDE SEQUENCE [LARGE SCALE GENOMIC DNA]</scope>
    <source>
        <strain evidence="6 7">DSM 24997</strain>
    </source>
</reference>
<evidence type="ECO:0000313" key="7">
    <source>
        <dbReference type="Proteomes" id="UP000032633"/>
    </source>
</evidence>
<feature type="binding site" evidence="3">
    <location>
        <position position="96"/>
    </location>
    <ligand>
        <name>Zn(2+)</name>
        <dbReference type="ChEBI" id="CHEBI:29105"/>
        <label>2</label>
    </ligand>
</feature>
<feature type="binding site" evidence="3">
    <location>
        <position position="85"/>
    </location>
    <ligand>
        <name>Zn(2+)</name>
        <dbReference type="ChEBI" id="CHEBI:29105"/>
        <label>1</label>
    </ligand>
</feature>
<dbReference type="GO" id="GO:0046872">
    <property type="term" value="F:metal ion binding"/>
    <property type="evidence" value="ECO:0007669"/>
    <property type="project" value="UniProtKB-KW"/>
</dbReference>
<name>A0A0D5NRI4_9BACL</name>
<feature type="compositionally biased region" description="Polar residues" evidence="5">
    <location>
        <begin position="1"/>
        <end position="16"/>
    </location>
</feature>
<feature type="binding site" evidence="3">
    <location>
        <position position="131"/>
    </location>
    <ligand>
        <name>Zn(2+)</name>
        <dbReference type="ChEBI" id="CHEBI:29105"/>
        <label>2</label>
    </ligand>
</feature>
<organism evidence="6 7">
    <name type="scientific">Paenibacillus beijingensis</name>
    <dbReference type="NCBI Taxonomy" id="1126833"/>
    <lineage>
        <taxon>Bacteria</taxon>
        <taxon>Bacillati</taxon>
        <taxon>Bacillota</taxon>
        <taxon>Bacilli</taxon>
        <taxon>Bacillales</taxon>
        <taxon>Paenibacillaceae</taxon>
        <taxon>Paenibacillus</taxon>
    </lineage>
</organism>
<dbReference type="NCBIfam" id="TIGR01879">
    <property type="entry name" value="hydantase"/>
    <property type="match status" value="1"/>
</dbReference>
<keyword evidence="3" id="KW-0862">Zinc</keyword>
<dbReference type="Gene3D" id="3.40.630.10">
    <property type="entry name" value="Zn peptidases"/>
    <property type="match status" value="1"/>
</dbReference>
<protein>
    <submittedName>
        <fullName evidence="6">Allantoate amidohydrolase</fullName>
    </submittedName>
</protein>
<evidence type="ECO:0000256" key="4">
    <source>
        <dbReference type="PIRSR" id="PIRSR001235-2"/>
    </source>
</evidence>
<reference evidence="7" key="2">
    <citation type="submission" date="2015-03" db="EMBL/GenBank/DDBJ databases">
        <title>Genome sequence of Paenibacillus beijingensis strain DSM 24997T.</title>
        <authorList>
            <person name="Kwak Y."/>
            <person name="Shin J.-H."/>
        </authorList>
    </citation>
    <scope>NUCLEOTIDE SEQUENCE [LARGE SCALE GENOMIC DNA]</scope>
    <source>
        <strain evidence="7">DSM 24997</strain>
    </source>
</reference>
<dbReference type="InterPro" id="IPR036264">
    <property type="entry name" value="Bact_exopeptidase_dim_dom"/>
</dbReference>
<dbReference type="SUPFAM" id="SSF55031">
    <property type="entry name" value="Bacterial exopeptidase dimerisation domain"/>
    <property type="match status" value="1"/>
</dbReference>
<dbReference type="NCBIfam" id="NF006771">
    <property type="entry name" value="PRK09290.1-5"/>
    <property type="match status" value="1"/>
</dbReference>
<evidence type="ECO:0000256" key="1">
    <source>
        <dbReference type="ARBA" id="ARBA00006153"/>
    </source>
</evidence>
<dbReference type="InterPro" id="IPR002933">
    <property type="entry name" value="Peptidase_M20"/>
</dbReference>
<dbReference type="HOGENOM" id="CLU_024588_6_0_9"/>
<dbReference type="Gene3D" id="3.30.70.360">
    <property type="match status" value="1"/>
</dbReference>
<keyword evidence="2 6" id="KW-0378">Hydrolase</keyword>
<comment type="cofactor">
    <cofactor evidence="3">
        <name>Zn(2+)</name>
        <dbReference type="ChEBI" id="CHEBI:29105"/>
    </cofactor>
    <text evidence="3">Binds 2 Zn(2+) ions per subunit.</text>
</comment>
<dbReference type="PANTHER" id="PTHR32494">
    <property type="entry name" value="ALLANTOATE DEIMINASE-RELATED"/>
    <property type="match status" value="1"/>
</dbReference>
<dbReference type="PANTHER" id="PTHR32494:SF5">
    <property type="entry name" value="ALLANTOATE AMIDOHYDROLASE"/>
    <property type="match status" value="1"/>
</dbReference>
<proteinExistence type="inferred from homology"/>
<dbReference type="PIRSF" id="PIRSF001235">
    <property type="entry name" value="Amidase_carbamoylase"/>
    <property type="match status" value="1"/>
</dbReference>
<keyword evidence="7" id="KW-1185">Reference proteome</keyword>
<feature type="binding site" evidence="3">
    <location>
        <position position="386"/>
    </location>
    <ligand>
        <name>Zn(2+)</name>
        <dbReference type="ChEBI" id="CHEBI:29105"/>
        <label>2</label>
    </ligand>
</feature>
<dbReference type="NCBIfam" id="NF006768">
    <property type="entry name" value="PRK09290.1-1"/>
    <property type="match status" value="1"/>
</dbReference>
<feature type="binding site" evidence="4">
    <location>
        <position position="219"/>
    </location>
    <ligand>
        <name>allantoate</name>
        <dbReference type="ChEBI" id="CHEBI:17536"/>
    </ligand>
</feature>
<dbReference type="CDD" id="cd03884">
    <property type="entry name" value="M20_bAS"/>
    <property type="match status" value="1"/>
</dbReference>
<comment type="similarity">
    <text evidence="1">Belongs to the peptidase M20 family.</text>
</comment>